<comment type="similarity">
    <text evidence="2">Belongs to the UTP6 family.</text>
</comment>
<evidence type="ECO:0000256" key="1">
    <source>
        <dbReference type="ARBA" id="ARBA00004604"/>
    </source>
</evidence>
<evidence type="ECO:0000256" key="6">
    <source>
        <dbReference type="SAM" id="MobiDB-lite"/>
    </source>
</evidence>
<dbReference type="SUPFAM" id="SSF48452">
    <property type="entry name" value="TPR-like"/>
    <property type="match status" value="1"/>
</dbReference>
<dbReference type="SMART" id="SM00386">
    <property type="entry name" value="HAT"/>
    <property type="match status" value="8"/>
</dbReference>
<comment type="subcellular location">
    <subcellularLocation>
        <location evidence="1">Nucleus</location>
        <location evidence="1">Nucleolus</location>
    </subcellularLocation>
</comment>
<dbReference type="Proteomes" id="UP000077202">
    <property type="component" value="Unassembled WGS sequence"/>
</dbReference>
<feature type="domain" description="U3 small nucleolar RNA-associated protein 6 homolog C-terminal" evidence="8">
    <location>
        <begin position="344"/>
        <end position="642"/>
    </location>
</feature>
<reference evidence="12" key="3">
    <citation type="journal article" date="2020" name="Curr. Biol.">
        <title>Chromatin organization in early land plants reveals an ancestral association between H3K27me3, transposons, and constitutive heterochromatin.</title>
        <authorList>
            <person name="Montgomery S.A."/>
            <person name="Tanizawa Y."/>
            <person name="Galik B."/>
            <person name="Wang N."/>
            <person name="Ito T."/>
            <person name="Mochizuki T."/>
            <person name="Akimcheva S."/>
            <person name="Bowman J.L."/>
            <person name="Cognat V."/>
            <person name="Marechal-Drouard L."/>
            <person name="Ekker H."/>
            <person name="Hong S.F."/>
            <person name="Kohchi T."/>
            <person name="Lin S.S."/>
            <person name="Liu L.D."/>
            <person name="Nakamura Y."/>
            <person name="Valeeva L.R."/>
            <person name="Shakirov E.V."/>
            <person name="Shippen D.E."/>
            <person name="Wei W.L."/>
            <person name="Yagura M."/>
            <person name="Yamaoka S."/>
            <person name="Yamato K.T."/>
            <person name="Liu C."/>
            <person name="Berger F."/>
        </authorList>
    </citation>
    <scope>NUCLEOTIDE SEQUENCE [LARGE SCALE GENOMIC DNA]</scope>
    <source>
        <strain evidence="12">Tak-1</strain>
    </source>
</reference>
<dbReference type="GO" id="GO:0000462">
    <property type="term" value="P:maturation of SSU-rRNA from tricistronic rRNA transcript (SSU-rRNA, 5.8S rRNA, LSU-rRNA)"/>
    <property type="evidence" value="ECO:0007669"/>
    <property type="project" value="InterPro"/>
</dbReference>
<evidence type="ECO:0000256" key="2">
    <source>
        <dbReference type="ARBA" id="ARBA00010734"/>
    </source>
</evidence>
<dbReference type="InterPro" id="IPR056907">
    <property type="entry name" value="UTP6_C"/>
</dbReference>
<keyword evidence="11" id="KW-1185">Reference proteome</keyword>
<dbReference type="EMBL" id="AP019872">
    <property type="protein sequence ID" value="BBN17983.1"/>
    <property type="molecule type" value="Genomic_DNA"/>
</dbReference>
<accession>A0A176VF68</accession>
<reference evidence="10 11" key="1">
    <citation type="submission" date="2016-03" db="EMBL/GenBank/DDBJ databases">
        <title>Mechanisms controlling the formation of the plant cell surface in tip-growing cells are functionally conserved among land plants.</title>
        <authorList>
            <person name="Honkanen S."/>
            <person name="Jones V.A."/>
            <person name="Morieri G."/>
            <person name="Champion C."/>
            <person name="Hetherington A.J."/>
            <person name="Kelly S."/>
            <person name="Saint-Marcoux D."/>
            <person name="Proust H."/>
            <person name="Prescott H."/>
            <person name="Dolan L."/>
        </authorList>
    </citation>
    <scope>NUCLEOTIDE SEQUENCE [LARGE SCALE GENOMIC DNA]</scope>
    <source>
        <strain evidence="11">cv. Tak-1 and cv. Tak-2</strain>
        <tissue evidence="10">Whole gametophyte</tissue>
    </source>
</reference>
<gene>
    <name evidence="10" type="ORF">AXG93_2376s1050</name>
    <name evidence="9" type="ORF">Mp_7g18520</name>
</gene>
<evidence type="ECO:0000256" key="3">
    <source>
        <dbReference type="ARBA" id="ARBA00022552"/>
    </source>
</evidence>
<evidence type="ECO:0000259" key="8">
    <source>
        <dbReference type="Pfam" id="PF24892"/>
    </source>
</evidence>
<dbReference type="Pfam" id="PF24892">
    <property type="entry name" value="UTP6_C"/>
    <property type="match status" value="1"/>
</dbReference>
<dbReference type="Proteomes" id="UP001162541">
    <property type="component" value="Chromosome 7"/>
</dbReference>
<dbReference type="GO" id="GO:0030515">
    <property type="term" value="F:snoRNA binding"/>
    <property type="evidence" value="ECO:0007669"/>
    <property type="project" value="InterPro"/>
</dbReference>
<dbReference type="EMBL" id="LVLJ01004060">
    <property type="protein sequence ID" value="OAE18446.1"/>
    <property type="molecule type" value="Genomic_DNA"/>
</dbReference>
<dbReference type="InterPro" id="IPR011990">
    <property type="entry name" value="TPR-like_helical_dom_sf"/>
</dbReference>
<evidence type="ECO:0000259" key="7">
    <source>
        <dbReference type="Pfam" id="PF08640"/>
    </source>
</evidence>
<evidence type="ECO:0000313" key="10">
    <source>
        <dbReference type="EMBL" id="OAE18446.1"/>
    </source>
</evidence>
<keyword evidence="5" id="KW-0539">Nucleus</keyword>
<dbReference type="InterPro" id="IPR055347">
    <property type="entry name" value="UTP6_N"/>
</dbReference>
<protein>
    <recommendedName>
        <fullName evidence="13">Suppressor of forked domain-containing protein</fullName>
    </recommendedName>
</protein>
<evidence type="ECO:0008006" key="13">
    <source>
        <dbReference type="Google" id="ProtNLM"/>
    </source>
</evidence>
<evidence type="ECO:0000256" key="4">
    <source>
        <dbReference type="ARBA" id="ARBA00022737"/>
    </source>
</evidence>
<dbReference type="Gene3D" id="1.25.40.10">
    <property type="entry name" value="Tetratricopeptide repeat domain"/>
    <property type="match status" value="2"/>
</dbReference>
<dbReference type="GO" id="GO:0034388">
    <property type="term" value="C:Pwp2p-containing subcomplex of 90S preribosome"/>
    <property type="evidence" value="ECO:0007669"/>
    <property type="project" value="TreeGrafter"/>
</dbReference>
<reference evidence="9" key="2">
    <citation type="journal article" date="2019" name="Curr. Biol.">
        <title>Chromatin organization in early land plants reveals an ancestral association between H3K27me3, transposons, and constitutive heterochromatin.</title>
        <authorList>
            <person name="Montgomery S.A."/>
            <person name="Tanizawa Y."/>
            <person name="Galik B."/>
            <person name="Wang N."/>
            <person name="Ito T."/>
            <person name="Mochizuki T."/>
            <person name="Akimcheva S."/>
            <person name="Bowman J."/>
            <person name="Cognat V."/>
            <person name="Drouard L."/>
            <person name="Ekker H."/>
            <person name="Houng S."/>
            <person name="Kohchi T."/>
            <person name="Lin S."/>
            <person name="Liu L.D."/>
            <person name="Nakamura Y."/>
            <person name="Valeeva L.R."/>
            <person name="Shakirov E.V."/>
            <person name="Shippen D.E."/>
            <person name="Wei W."/>
            <person name="Yagura M."/>
            <person name="Yamaoka S."/>
            <person name="Yamato K.T."/>
            <person name="Liu C."/>
            <person name="Berger F."/>
        </authorList>
    </citation>
    <scope>NUCLEOTIDE SEQUENCE [LARGE SCALE GENOMIC DNA]</scope>
    <source>
        <strain evidence="9">Tak-1</strain>
    </source>
</reference>
<dbReference type="InterPro" id="IPR013949">
    <property type="entry name" value="Utp6"/>
</dbReference>
<dbReference type="InterPro" id="IPR003107">
    <property type="entry name" value="HAT"/>
</dbReference>
<dbReference type="Pfam" id="PF08640">
    <property type="entry name" value="U3_assoc_6"/>
    <property type="match status" value="1"/>
</dbReference>
<feature type="region of interest" description="Disordered" evidence="6">
    <location>
        <begin position="219"/>
        <end position="251"/>
    </location>
</feature>
<evidence type="ECO:0000256" key="5">
    <source>
        <dbReference type="ARBA" id="ARBA00023242"/>
    </source>
</evidence>
<feature type="domain" description="U3 small nucleolar RNA-associated protein 6 N-terminal" evidence="7">
    <location>
        <begin position="9"/>
        <end position="80"/>
    </location>
</feature>
<evidence type="ECO:0000313" key="11">
    <source>
        <dbReference type="Proteomes" id="UP000077202"/>
    </source>
</evidence>
<dbReference type="PANTHER" id="PTHR23271:SF1">
    <property type="entry name" value="U3 SMALL NUCLEOLAR RNA-ASSOCIATED PROTEIN 6 HOMOLOG"/>
    <property type="match status" value="1"/>
</dbReference>
<dbReference type="AlphaFoldDB" id="A0A176VF68"/>
<keyword evidence="3" id="KW-0698">rRNA processing</keyword>
<sequence length="655" mass="75801">MADTVHFHLERMLPELDDLEKRGLFNQQEIKEIVKKRRDFEYLLKRPSPIKQDFLNYVEFEQNLEALRKLRKNALVRDLKASEKWRNSLSDYASVMHIMLIYDRALTKFKGDLSMWLQYLEFCRSHAPRKMQKVTSRCLQLHPNVPGLWMYAAAWEFEQNLNVTAARVLMQRGLRMCPRSEKLWIEYFRMELTYMQKLKARKSVLGLDTENPLKLKLTKSQNESDMTMRDVEEVSEDEELKSEVENEGDDEAVSLEDELSLKLSQAIFKNAVAAVPSSLDFRQRFLEVLDNFEFEQKEDLEDQIYASIALDFPRNEDSWDWLARRYIVGQKVGYHYSLMEGKRRALELYEDGLQAIPSAHMFELYARFLLDILDMDSTDLDSSTSPDSSVKNKTNRHDIADELIELYNRALVAGFVSEALVKGHLEILLRSGMVDEAAELGRNFCERLDTKKFASVWEWRISLELGQISLSFSNVDSMLAISKLFQQALTCVPLSDARRLYLMAMEFYTGQENHFDVVISLLESAMAGGSGGRIGSGLACTMVDWILHSQGIKQARRVYTRFLALPGPSVELFKHCISVEGRSLGTSGETQELQIIRKLFNEAVELYGENDTQLWTMYYVEEIKAGQVNAAKNVYWRAKKALKDPTAFVERHQML</sequence>
<keyword evidence="4" id="KW-0677">Repeat</keyword>
<evidence type="ECO:0000313" key="12">
    <source>
        <dbReference type="Proteomes" id="UP001162541"/>
    </source>
</evidence>
<feature type="compositionally biased region" description="Acidic residues" evidence="6">
    <location>
        <begin position="233"/>
        <end position="251"/>
    </location>
</feature>
<name>A0A176VF68_MARPO</name>
<dbReference type="PANTHER" id="PTHR23271">
    <property type="entry name" value="HEPATOCELLULAR CARCINOMA-ASSOCIATED ANTIGEN 66"/>
    <property type="match status" value="1"/>
</dbReference>
<evidence type="ECO:0000313" key="9">
    <source>
        <dbReference type="EMBL" id="BBN17983.1"/>
    </source>
</evidence>
<dbReference type="GO" id="GO:0032040">
    <property type="term" value="C:small-subunit processome"/>
    <property type="evidence" value="ECO:0007669"/>
    <property type="project" value="TreeGrafter"/>
</dbReference>
<organism evidence="10 11">
    <name type="scientific">Marchantia polymorpha subsp. ruderalis</name>
    <dbReference type="NCBI Taxonomy" id="1480154"/>
    <lineage>
        <taxon>Eukaryota</taxon>
        <taxon>Viridiplantae</taxon>
        <taxon>Streptophyta</taxon>
        <taxon>Embryophyta</taxon>
        <taxon>Marchantiophyta</taxon>
        <taxon>Marchantiopsida</taxon>
        <taxon>Marchantiidae</taxon>
        <taxon>Marchantiales</taxon>
        <taxon>Marchantiaceae</taxon>
        <taxon>Marchantia</taxon>
    </lineage>
</organism>
<proteinExistence type="inferred from homology"/>